<dbReference type="InterPro" id="IPR001126">
    <property type="entry name" value="UmuC"/>
</dbReference>
<evidence type="ECO:0000256" key="1">
    <source>
        <dbReference type="ARBA" id="ARBA00010945"/>
    </source>
</evidence>
<dbReference type="InterPro" id="IPR050356">
    <property type="entry name" value="SulA_CellDiv_inhibitor"/>
</dbReference>
<dbReference type="Gene3D" id="3.40.1170.60">
    <property type="match status" value="1"/>
</dbReference>
<dbReference type="PANTHER" id="PTHR35369:SF2">
    <property type="entry name" value="BLR3025 PROTEIN"/>
    <property type="match status" value="1"/>
</dbReference>
<dbReference type="CDD" id="cd03468">
    <property type="entry name" value="PolY_like"/>
    <property type="match status" value="1"/>
</dbReference>
<dbReference type="KEGG" id="bsed:DN745_12875"/>
<dbReference type="InterPro" id="IPR043502">
    <property type="entry name" value="DNA/RNA_pol_sf"/>
</dbReference>
<gene>
    <name evidence="3" type="ORF">DN745_12875</name>
</gene>
<comment type="similarity">
    <text evidence="1">Belongs to the DNA polymerase type-Y family.</text>
</comment>
<dbReference type="RefSeq" id="WP_111335415.1">
    <property type="nucleotide sequence ID" value="NZ_CP030032.1"/>
</dbReference>
<dbReference type="PROSITE" id="PS50173">
    <property type="entry name" value="UMUC"/>
    <property type="match status" value="1"/>
</dbReference>
<sequence>MERLACVKLPFLAMQIALKANPEWRNFPTVLLDRDHPRGRILEANKHARRLKIEPGMRYAGALSLCSDPADSAFSNNLRAAIYCPDEYQQVREELREQLGDFSPHLDALSDFSMRFSFLATDSAKAERGEALGRTTAFWLQATGLDRLYGSFEAWAAKLEAALKEEEFFASVVVGFSRFGTYALAHTQGVGVRVLESKAQEKHMLRSLSLARLDLDPRLKESLLQLGIRTVGEFLDLPASGIARRFGKEARQFYDFASTRNDLPIRRTSEDAPIERTLLFDQGEFNTERLIFRIKFELHAMAQKLAGRALVLLQLEMNFYRDEELEFCEIVRPARPSLDESTMIELVRLRLEIIEFSRTPTRLHLLAVGVPDKSEQTRLLSARNDRRWDDAQHALARLRAEFGPLCVLGFKAQNTHLPEDRFALKPLQTLARPSASLSLVTANLAAKDDAPNSSTSLVRRILADPEPIARAVAMQNQGSEAPYILSGHWWTQEAVHREYYYLDTHSGELLWVFYDRLRRGWYLHGRVE</sequence>
<organism evidence="3 4">
    <name type="scientific">Bradymonas sediminis</name>
    <dbReference type="NCBI Taxonomy" id="1548548"/>
    <lineage>
        <taxon>Bacteria</taxon>
        <taxon>Deltaproteobacteria</taxon>
        <taxon>Bradymonadales</taxon>
        <taxon>Bradymonadaceae</taxon>
        <taxon>Bradymonas</taxon>
    </lineage>
</organism>
<dbReference type="InterPro" id="IPR043128">
    <property type="entry name" value="Rev_trsase/Diguanyl_cyclase"/>
</dbReference>
<evidence type="ECO:0000313" key="3">
    <source>
        <dbReference type="EMBL" id="AWV90177.1"/>
    </source>
</evidence>
<dbReference type="PANTHER" id="PTHR35369">
    <property type="entry name" value="BLR3025 PROTEIN-RELATED"/>
    <property type="match status" value="1"/>
</dbReference>
<dbReference type="GO" id="GO:0006281">
    <property type="term" value="P:DNA repair"/>
    <property type="evidence" value="ECO:0007669"/>
    <property type="project" value="InterPro"/>
</dbReference>
<dbReference type="SUPFAM" id="SSF56672">
    <property type="entry name" value="DNA/RNA polymerases"/>
    <property type="match status" value="1"/>
</dbReference>
<accession>A0A2Z4FMG3</accession>
<dbReference type="Gene3D" id="3.30.70.270">
    <property type="match status" value="1"/>
</dbReference>
<proteinExistence type="inferred from homology"/>
<keyword evidence="2" id="KW-0227">DNA damage</keyword>
<dbReference type="Pfam" id="PF00817">
    <property type="entry name" value="IMS"/>
    <property type="match status" value="1"/>
</dbReference>
<protein>
    <submittedName>
        <fullName evidence="3">Uncharacterized protein</fullName>
    </submittedName>
</protein>
<evidence type="ECO:0000256" key="2">
    <source>
        <dbReference type="ARBA" id="ARBA00022763"/>
    </source>
</evidence>
<reference evidence="3 4" key="1">
    <citation type="submission" date="2018-06" db="EMBL/GenBank/DDBJ databases">
        <title>Lujinxingia sediminis gen. nov. sp. nov., a new facultative anaerobic member of the class Deltaproteobacteria, and proposal of Lujinxingaceae fam. nov.</title>
        <authorList>
            <person name="Guo L.-Y."/>
            <person name="Li C.-M."/>
            <person name="Wang S."/>
            <person name="Du Z.-J."/>
        </authorList>
    </citation>
    <scope>NUCLEOTIDE SEQUENCE [LARGE SCALE GENOMIC DNA]</scope>
    <source>
        <strain evidence="3 4">FA350</strain>
    </source>
</reference>
<dbReference type="EMBL" id="CP030032">
    <property type="protein sequence ID" value="AWV90177.1"/>
    <property type="molecule type" value="Genomic_DNA"/>
</dbReference>
<name>A0A2Z4FMG3_9DELT</name>
<dbReference type="OrthoDB" id="5483409at2"/>
<dbReference type="AlphaFoldDB" id="A0A2Z4FMG3"/>
<keyword evidence="4" id="KW-1185">Reference proteome</keyword>
<dbReference type="Proteomes" id="UP000249799">
    <property type="component" value="Chromosome"/>
</dbReference>
<evidence type="ECO:0000313" key="4">
    <source>
        <dbReference type="Proteomes" id="UP000249799"/>
    </source>
</evidence>